<evidence type="ECO:0000256" key="1">
    <source>
        <dbReference type="ARBA" id="ARBA00004167"/>
    </source>
</evidence>
<keyword evidence="15" id="KW-1185">Reference proteome</keyword>
<evidence type="ECO:0000256" key="9">
    <source>
        <dbReference type="ARBA" id="ARBA00023136"/>
    </source>
</evidence>
<evidence type="ECO:0000256" key="3">
    <source>
        <dbReference type="ARBA" id="ARBA00022617"/>
    </source>
</evidence>
<dbReference type="PRINTS" id="PR00385">
    <property type="entry name" value="P450"/>
</dbReference>
<dbReference type="SUPFAM" id="SSF48264">
    <property type="entry name" value="Cytochrome P450"/>
    <property type="match status" value="1"/>
</dbReference>
<dbReference type="GO" id="GO:0004497">
    <property type="term" value="F:monooxygenase activity"/>
    <property type="evidence" value="ECO:0007669"/>
    <property type="project" value="UniProtKB-KW"/>
</dbReference>
<evidence type="ECO:0000256" key="13">
    <source>
        <dbReference type="SAM" id="Phobius"/>
    </source>
</evidence>
<keyword evidence="7 11" id="KW-0560">Oxidoreductase</keyword>
<evidence type="ECO:0000256" key="12">
    <source>
        <dbReference type="SAM" id="MobiDB-lite"/>
    </source>
</evidence>
<dbReference type="PRINTS" id="PR00463">
    <property type="entry name" value="EP450I"/>
</dbReference>
<keyword evidence="3 10" id="KW-0349">Heme</keyword>
<evidence type="ECO:0000256" key="7">
    <source>
        <dbReference type="ARBA" id="ARBA00023002"/>
    </source>
</evidence>
<comment type="similarity">
    <text evidence="2 11">Belongs to the cytochrome P450 family.</text>
</comment>
<organism evidence="14 15">
    <name type="scientific">Iris pallida</name>
    <name type="common">Sweet iris</name>
    <dbReference type="NCBI Taxonomy" id="29817"/>
    <lineage>
        <taxon>Eukaryota</taxon>
        <taxon>Viridiplantae</taxon>
        <taxon>Streptophyta</taxon>
        <taxon>Embryophyta</taxon>
        <taxon>Tracheophyta</taxon>
        <taxon>Spermatophyta</taxon>
        <taxon>Magnoliopsida</taxon>
        <taxon>Liliopsida</taxon>
        <taxon>Asparagales</taxon>
        <taxon>Iridaceae</taxon>
        <taxon>Iridoideae</taxon>
        <taxon>Irideae</taxon>
        <taxon>Iris</taxon>
    </lineage>
</organism>
<dbReference type="InterPro" id="IPR036396">
    <property type="entry name" value="Cyt_P450_sf"/>
</dbReference>
<keyword evidence="8 10" id="KW-0408">Iron</keyword>
<evidence type="ECO:0000256" key="6">
    <source>
        <dbReference type="ARBA" id="ARBA00022989"/>
    </source>
</evidence>
<name>A0AAX6FV94_IRIPA</name>
<dbReference type="CDD" id="cd20653">
    <property type="entry name" value="CYP81"/>
    <property type="match status" value="1"/>
</dbReference>
<dbReference type="InterPro" id="IPR002401">
    <property type="entry name" value="Cyt_P450_E_grp-I"/>
</dbReference>
<comment type="caution">
    <text evidence="14">The sequence shown here is derived from an EMBL/GenBank/DDBJ whole genome shotgun (WGS) entry which is preliminary data.</text>
</comment>
<keyword evidence="11" id="KW-0503">Monooxygenase</keyword>
<sequence length="531" mass="59719">MATTVVFFLFYLSLFITSLFLTKLLFLSKRSSCRNGSSLPPSPPSLPFLGHLHLVKKPLHRALARLSARHGPLLLLRFGSRRVLLVSSHSLAEECFTRNDLAFASRPQLPSSRLLTYSHTTLAAAPYGPHWRNVRRLAAVELLSSARLHSLCEVRLGELRSLVSSLFREYDRHSCAHGSEPLKRLELKSRLFGLALNVIMRMIAGKRYYVEEDSKDSEEARRFREFVEEILTAVGVSNPSDFLPGLSWMDFRGTNERIERLAAAREEILQGLIEDRRRSGGGGGGGREEEEERKKKKTMIEVMLSLQKEDPDYYTDNFIKAQMQTLLVAGSDTTTETIEWAMSRMANHPGALRKARSEIDACVGSSRLLEEHDLPSLPYLHAIICETFRLHPTAPLLVPHESQEDCTVGGYRVPRGTILLVNAWAIQRDPAAWEEPLEFRPERFVDANRGEVGARLIPFGMGRRKCPGEGLATRVVGLVLGTMIQCFEWERVGEEEVDMAERAAGVTLPKATALELMYRPRQAMVGVLSQL</sequence>
<evidence type="ECO:0000313" key="15">
    <source>
        <dbReference type="Proteomes" id="UP001140949"/>
    </source>
</evidence>
<dbReference type="PANTHER" id="PTHR47947">
    <property type="entry name" value="CYTOCHROME P450 82C3-RELATED"/>
    <property type="match status" value="1"/>
</dbReference>
<dbReference type="GO" id="GO:0020037">
    <property type="term" value="F:heme binding"/>
    <property type="evidence" value="ECO:0007669"/>
    <property type="project" value="InterPro"/>
</dbReference>
<proteinExistence type="inferred from homology"/>
<dbReference type="PROSITE" id="PS00086">
    <property type="entry name" value="CYTOCHROME_P450"/>
    <property type="match status" value="1"/>
</dbReference>
<keyword evidence="4 13" id="KW-0812">Transmembrane</keyword>
<keyword evidence="9 13" id="KW-0472">Membrane</keyword>
<evidence type="ECO:0000256" key="5">
    <source>
        <dbReference type="ARBA" id="ARBA00022723"/>
    </source>
</evidence>
<gene>
    <name evidence="14" type="ORF">M6B38_401860</name>
</gene>
<feature type="binding site" description="axial binding residue" evidence="10">
    <location>
        <position position="466"/>
    </location>
    <ligand>
        <name>heme</name>
        <dbReference type="ChEBI" id="CHEBI:30413"/>
    </ligand>
    <ligandPart>
        <name>Fe</name>
        <dbReference type="ChEBI" id="CHEBI:18248"/>
    </ligandPart>
</feature>
<dbReference type="InterPro" id="IPR001128">
    <property type="entry name" value="Cyt_P450"/>
</dbReference>
<reference evidence="14" key="2">
    <citation type="submission" date="2023-04" db="EMBL/GenBank/DDBJ databases">
        <authorList>
            <person name="Bruccoleri R.E."/>
            <person name="Oakeley E.J."/>
            <person name="Faust A.-M."/>
            <person name="Dessus-Babus S."/>
            <person name="Altorfer M."/>
            <person name="Burckhardt D."/>
            <person name="Oertli M."/>
            <person name="Naumann U."/>
            <person name="Petersen F."/>
            <person name="Wong J."/>
        </authorList>
    </citation>
    <scope>NUCLEOTIDE SEQUENCE</scope>
    <source>
        <strain evidence="14">GSM-AAB239-AS_SAM_17_03QT</strain>
        <tissue evidence="14">Leaf</tissue>
    </source>
</reference>
<dbReference type="GO" id="GO:0016705">
    <property type="term" value="F:oxidoreductase activity, acting on paired donors, with incorporation or reduction of molecular oxygen"/>
    <property type="evidence" value="ECO:0007669"/>
    <property type="project" value="InterPro"/>
</dbReference>
<dbReference type="Pfam" id="PF00067">
    <property type="entry name" value="p450"/>
    <property type="match status" value="1"/>
</dbReference>
<comment type="cofactor">
    <cofactor evidence="10">
        <name>heme</name>
        <dbReference type="ChEBI" id="CHEBI:30413"/>
    </cofactor>
</comment>
<dbReference type="AlphaFoldDB" id="A0AAX6FV94"/>
<dbReference type="FunFam" id="1.10.630.10:FF:000026">
    <property type="entry name" value="Cytochrome P450 82C4"/>
    <property type="match status" value="1"/>
</dbReference>
<evidence type="ECO:0000313" key="14">
    <source>
        <dbReference type="EMBL" id="KAJ6819891.1"/>
    </source>
</evidence>
<dbReference type="Gene3D" id="1.10.630.10">
    <property type="entry name" value="Cytochrome P450"/>
    <property type="match status" value="1"/>
</dbReference>
<keyword evidence="5 10" id="KW-0479">Metal-binding</keyword>
<dbReference type="PANTHER" id="PTHR47947:SF62">
    <property type="entry name" value="CYTOCHROME P450, FAMILY 81, SUBFAMILY D, POLYPEPTIDE 5"/>
    <property type="match status" value="1"/>
</dbReference>
<protein>
    <submittedName>
        <fullName evidence="14">Isoflavone 3'-hydroxylase-like</fullName>
    </submittedName>
</protein>
<dbReference type="Proteomes" id="UP001140949">
    <property type="component" value="Unassembled WGS sequence"/>
</dbReference>
<keyword evidence="6 13" id="KW-1133">Transmembrane helix</keyword>
<evidence type="ECO:0000256" key="10">
    <source>
        <dbReference type="PIRSR" id="PIRSR602401-1"/>
    </source>
</evidence>
<dbReference type="GO" id="GO:0016020">
    <property type="term" value="C:membrane"/>
    <property type="evidence" value="ECO:0007669"/>
    <property type="project" value="UniProtKB-SubCell"/>
</dbReference>
<accession>A0AAX6FV94</accession>
<dbReference type="GO" id="GO:0005506">
    <property type="term" value="F:iron ion binding"/>
    <property type="evidence" value="ECO:0007669"/>
    <property type="project" value="InterPro"/>
</dbReference>
<dbReference type="InterPro" id="IPR017972">
    <property type="entry name" value="Cyt_P450_CS"/>
</dbReference>
<evidence type="ECO:0000256" key="4">
    <source>
        <dbReference type="ARBA" id="ARBA00022692"/>
    </source>
</evidence>
<evidence type="ECO:0000256" key="11">
    <source>
        <dbReference type="RuleBase" id="RU000461"/>
    </source>
</evidence>
<dbReference type="EMBL" id="JANAVB010025994">
    <property type="protein sequence ID" value="KAJ6819891.1"/>
    <property type="molecule type" value="Genomic_DNA"/>
</dbReference>
<feature type="region of interest" description="Disordered" evidence="12">
    <location>
        <begin position="273"/>
        <end position="295"/>
    </location>
</feature>
<evidence type="ECO:0000256" key="8">
    <source>
        <dbReference type="ARBA" id="ARBA00023004"/>
    </source>
</evidence>
<reference evidence="14" key="1">
    <citation type="journal article" date="2023" name="GigaByte">
        <title>Genome assembly of the bearded iris, Iris pallida Lam.</title>
        <authorList>
            <person name="Bruccoleri R.E."/>
            <person name="Oakeley E.J."/>
            <person name="Faust A.M.E."/>
            <person name="Altorfer M."/>
            <person name="Dessus-Babus S."/>
            <person name="Burckhardt D."/>
            <person name="Oertli M."/>
            <person name="Naumann U."/>
            <person name="Petersen F."/>
            <person name="Wong J."/>
        </authorList>
    </citation>
    <scope>NUCLEOTIDE SEQUENCE</scope>
    <source>
        <strain evidence="14">GSM-AAB239-AS_SAM_17_03QT</strain>
    </source>
</reference>
<feature type="transmembrane region" description="Helical" evidence="13">
    <location>
        <begin position="6"/>
        <end position="26"/>
    </location>
</feature>
<comment type="subcellular location">
    <subcellularLocation>
        <location evidence="1">Membrane</location>
        <topology evidence="1">Single-pass membrane protein</topology>
    </subcellularLocation>
</comment>
<evidence type="ECO:0000256" key="2">
    <source>
        <dbReference type="ARBA" id="ARBA00010617"/>
    </source>
</evidence>
<dbReference type="InterPro" id="IPR050651">
    <property type="entry name" value="Plant_Cytochrome_P450_Monoox"/>
</dbReference>